<evidence type="ECO:0000256" key="1">
    <source>
        <dbReference type="SAM" id="Phobius"/>
    </source>
</evidence>
<evidence type="ECO:0000313" key="3">
    <source>
        <dbReference type="Proteomes" id="UP000604117"/>
    </source>
</evidence>
<name>A0ABQ4D520_9ACTN</name>
<evidence type="ECO:0008006" key="4">
    <source>
        <dbReference type="Google" id="ProtNLM"/>
    </source>
</evidence>
<gene>
    <name evidence="2" type="ORF">Asi02nite_81240</name>
</gene>
<proteinExistence type="predicted"/>
<feature type="transmembrane region" description="Helical" evidence="1">
    <location>
        <begin position="156"/>
        <end position="176"/>
    </location>
</feature>
<keyword evidence="1" id="KW-1133">Transmembrane helix</keyword>
<dbReference type="Proteomes" id="UP000604117">
    <property type="component" value="Unassembled WGS sequence"/>
</dbReference>
<reference evidence="2 3" key="1">
    <citation type="submission" date="2021-01" db="EMBL/GenBank/DDBJ databases">
        <title>Whole genome shotgun sequence of Asanoa siamensis NBRC 107932.</title>
        <authorList>
            <person name="Komaki H."/>
            <person name="Tamura T."/>
        </authorList>
    </citation>
    <scope>NUCLEOTIDE SEQUENCE [LARGE SCALE GENOMIC DNA]</scope>
    <source>
        <strain evidence="2 3">NBRC 107932</strain>
    </source>
</reference>
<feature type="transmembrane region" description="Helical" evidence="1">
    <location>
        <begin position="39"/>
        <end position="57"/>
    </location>
</feature>
<protein>
    <recommendedName>
        <fullName evidence="4">PH domain-containing protein</fullName>
    </recommendedName>
</protein>
<keyword evidence="1" id="KW-0812">Transmembrane</keyword>
<accession>A0ABQ4D520</accession>
<organism evidence="2 3">
    <name type="scientific">Asanoa siamensis</name>
    <dbReference type="NCBI Taxonomy" id="926357"/>
    <lineage>
        <taxon>Bacteria</taxon>
        <taxon>Bacillati</taxon>
        <taxon>Actinomycetota</taxon>
        <taxon>Actinomycetes</taxon>
        <taxon>Micromonosporales</taxon>
        <taxon>Micromonosporaceae</taxon>
        <taxon>Asanoa</taxon>
    </lineage>
</organism>
<feature type="transmembrane region" description="Helical" evidence="1">
    <location>
        <begin position="12"/>
        <end position="33"/>
    </location>
</feature>
<dbReference type="EMBL" id="BONE01000172">
    <property type="protein sequence ID" value="GIF78606.1"/>
    <property type="molecule type" value="Genomic_DNA"/>
</dbReference>
<evidence type="ECO:0000313" key="2">
    <source>
        <dbReference type="EMBL" id="GIF78606.1"/>
    </source>
</evidence>
<keyword evidence="3" id="KW-1185">Reference proteome</keyword>
<keyword evidence="1" id="KW-0472">Membrane</keyword>
<sequence>MAAMSSRRLYRSTGIPVITALIGILGGLAVVILSHPDPVARTGAVILMGFGLTYGYLAALGNHVQVKDGALIVVNLYRAHRIPLRRFVDLTTMDHLAVYANTVEQEAVEIHAMTQLQSTSPGSVRRKLKRLLVMLEEHAAPPADGPVTVRLRWESVTVMGVGLLAWLGGILVYVLVYA</sequence>
<comment type="caution">
    <text evidence="2">The sequence shown here is derived from an EMBL/GenBank/DDBJ whole genome shotgun (WGS) entry which is preliminary data.</text>
</comment>